<name>A0AAV4HW54_9GAST</name>
<dbReference type="EMBL" id="BMAT01009210">
    <property type="protein sequence ID" value="GFS01417.1"/>
    <property type="molecule type" value="Genomic_DNA"/>
</dbReference>
<dbReference type="InterPro" id="IPR001888">
    <property type="entry name" value="Transposase_1"/>
</dbReference>
<comment type="caution">
    <text evidence="1">The sequence shown here is derived from an EMBL/GenBank/DDBJ whole genome shotgun (WGS) entry which is preliminary data.</text>
</comment>
<organism evidence="1 2">
    <name type="scientific">Elysia marginata</name>
    <dbReference type="NCBI Taxonomy" id="1093978"/>
    <lineage>
        <taxon>Eukaryota</taxon>
        <taxon>Metazoa</taxon>
        <taxon>Spiralia</taxon>
        <taxon>Lophotrochozoa</taxon>
        <taxon>Mollusca</taxon>
        <taxon>Gastropoda</taxon>
        <taxon>Heterobranchia</taxon>
        <taxon>Euthyneura</taxon>
        <taxon>Panpulmonata</taxon>
        <taxon>Sacoglossa</taxon>
        <taxon>Placobranchoidea</taxon>
        <taxon>Plakobranchidae</taxon>
        <taxon>Elysia</taxon>
    </lineage>
</organism>
<dbReference type="AlphaFoldDB" id="A0AAV4HW54"/>
<accession>A0AAV4HW54</accession>
<proteinExistence type="predicted"/>
<protein>
    <submittedName>
        <fullName evidence="1">Histone-lysine N-methyltransferase SETMAR</fullName>
    </submittedName>
</protein>
<keyword evidence="2" id="KW-1185">Reference proteome</keyword>
<sequence>MGTSNALLIKQRSVIKFLAAEVCSAANIHARMKTVSGGMCISECKLQSMEYSHKMSPGPRKFKVDASASKVLFTVFWDMEGVVHMKFLQQGQL</sequence>
<evidence type="ECO:0000313" key="1">
    <source>
        <dbReference type="EMBL" id="GFS01417.1"/>
    </source>
</evidence>
<reference evidence="1 2" key="1">
    <citation type="journal article" date="2021" name="Elife">
        <title>Chloroplast acquisition without the gene transfer in kleptoplastic sea slugs, Plakobranchus ocellatus.</title>
        <authorList>
            <person name="Maeda T."/>
            <person name="Takahashi S."/>
            <person name="Yoshida T."/>
            <person name="Shimamura S."/>
            <person name="Takaki Y."/>
            <person name="Nagai Y."/>
            <person name="Toyoda A."/>
            <person name="Suzuki Y."/>
            <person name="Arimoto A."/>
            <person name="Ishii H."/>
            <person name="Satoh N."/>
            <person name="Nishiyama T."/>
            <person name="Hasebe M."/>
            <person name="Maruyama T."/>
            <person name="Minagawa J."/>
            <person name="Obokata J."/>
            <person name="Shigenobu S."/>
        </authorList>
    </citation>
    <scope>NUCLEOTIDE SEQUENCE [LARGE SCALE GENOMIC DNA]</scope>
</reference>
<gene>
    <name evidence="1" type="ORF">ElyMa_004580600</name>
</gene>
<dbReference type="Pfam" id="PF01359">
    <property type="entry name" value="Transposase_1"/>
    <property type="match status" value="1"/>
</dbReference>
<dbReference type="Proteomes" id="UP000762676">
    <property type="component" value="Unassembled WGS sequence"/>
</dbReference>
<evidence type="ECO:0000313" key="2">
    <source>
        <dbReference type="Proteomes" id="UP000762676"/>
    </source>
</evidence>